<gene>
    <name evidence="4" type="ORF">EHW67_11135</name>
</gene>
<comment type="caution">
    <text evidence="4">The sequence shown here is derived from an EMBL/GenBank/DDBJ whole genome shotgun (WGS) entry which is preliminary data.</text>
</comment>
<comment type="similarity">
    <text evidence="1">Belongs to the DinB family.</text>
</comment>
<dbReference type="InterPro" id="IPR007837">
    <property type="entry name" value="DinB"/>
</dbReference>
<dbReference type="Pfam" id="PF05163">
    <property type="entry name" value="DinB"/>
    <property type="match status" value="1"/>
</dbReference>
<sequence length="162" mass="18628">MEIKDLLIPELEQEIAITEKFLKRIPKDKLDWRPHEKSMTLKQLGSHLAELPSWIVGTMTQDGMTMDDYKPPINENVDEMLHTLTSSAKEAVNSLKVPNNEYHKTWKMEKGGQTLMEMPKYNVLRGMVFNQIPHHRAQLGVYLRLLDQSVPATYGPSADEQV</sequence>
<dbReference type="Gene3D" id="1.20.120.450">
    <property type="entry name" value="dinb family like domain"/>
    <property type="match status" value="1"/>
</dbReference>
<evidence type="ECO:0000256" key="2">
    <source>
        <dbReference type="ARBA" id="ARBA00022723"/>
    </source>
</evidence>
<keyword evidence="5" id="KW-1185">Reference proteome</keyword>
<dbReference type="EMBL" id="RQPJ01000005">
    <property type="protein sequence ID" value="RTE53554.1"/>
    <property type="molecule type" value="Genomic_DNA"/>
</dbReference>
<dbReference type="SUPFAM" id="SSF109854">
    <property type="entry name" value="DinB/YfiT-like putative metalloenzymes"/>
    <property type="match status" value="1"/>
</dbReference>
<evidence type="ECO:0000313" key="4">
    <source>
        <dbReference type="EMBL" id="RTE53554.1"/>
    </source>
</evidence>
<keyword evidence="2 3" id="KW-0479">Metal-binding</keyword>
<reference evidence="4 5" key="1">
    <citation type="submission" date="2018-11" db="EMBL/GenBank/DDBJ databases">
        <title>Arenibacter aquaticus sp.nov., a marine bacterium isolated from surface seawater in the South China Sea.</title>
        <authorList>
            <person name="Guo J."/>
            <person name="Sun J."/>
        </authorList>
    </citation>
    <scope>NUCLEOTIDE SEQUENCE [LARGE SCALE GENOMIC DNA]</scope>
    <source>
        <strain evidence="4 5">GUO666</strain>
    </source>
</reference>
<dbReference type="Proteomes" id="UP000267585">
    <property type="component" value="Unassembled WGS sequence"/>
</dbReference>
<dbReference type="GO" id="GO:0046872">
    <property type="term" value="F:metal ion binding"/>
    <property type="evidence" value="ECO:0007669"/>
    <property type="project" value="UniProtKB-KW"/>
</dbReference>
<evidence type="ECO:0008006" key="6">
    <source>
        <dbReference type="Google" id="ProtNLM"/>
    </source>
</evidence>
<feature type="binding site" evidence="3">
    <location>
        <position position="47"/>
    </location>
    <ligand>
        <name>a divalent metal cation</name>
        <dbReference type="ChEBI" id="CHEBI:60240"/>
    </ligand>
</feature>
<evidence type="ECO:0000313" key="5">
    <source>
        <dbReference type="Proteomes" id="UP000267585"/>
    </source>
</evidence>
<protein>
    <recommendedName>
        <fullName evidence="6">DinB family protein</fullName>
    </recommendedName>
</protein>
<evidence type="ECO:0000256" key="1">
    <source>
        <dbReference type="ARBA" id="ARBA00008635"/>
    </source>
</evidence>
<proteinExistence type="inferred from homology"/>
<organism evidence="4 5">
    <name type="scientific">Arenibacter aquaticus</name>
    <dbReference type="NCBI Taxonomy" id="2489054"/>
    <lineage>
        <taxon>Bacteria</taxon>
        <taxon>Pseudomonadati</taxon>
        <taxon>Bacteroidota</taxon>
        <taxon>Flavobacteriia</taxon>
        <taxon>Flavobacteriales</taxon>
        <taxon>Flavobacteriaceae</taxon>
        <taxon>Arenibacter</taxon>
    </lineage>
</organism>
<dbReference type="AlphaFoldDB" id="A0A430K3R2"/>
<evidence type="ECO:0000256" key="3">
    <source>
        <dbReference type="PIRSR" id="PIRSR607837-1"/>
    </source>
</evidence>
<dbReference type="OrthoDB" id="119432at2"/>
<name>A0A430K3R2_9FLAO</name>
<accession>A0A430K3R2</accession>
<feature type="binding site" evidence="3">
    <location>
        <position position="135"/>
    </location>
    <ligand>
        <name>a divalent metal cation</name>
        <dbReference type="ChEBI" id="CHEBI:60240"/>
    </ligand>
</feature>
<dbReference type="InterPro" id="IPR034660">
    <property type="entry name" value="DinB/YfiT-like"/>
</dbReference>
<dbReference type="RefSeq" id="WP_126162449.1">
    <property type="nucleotide sequence ID" value="NZ_RQPJ01000005.1"/>
</dbReference>